<accession>A0A916SCF4</accession>
<dbReference type="InterPro" id="IPR010319">
    <property type="entry name" value="Transglutaminase-like_Cys_pept"/>
</dbReference>
<organism evidence="1 2">
    <name type="scientific">Polaromonas eurypsychrophila</name>
    <dbReference type="NCBI Taxonomy" id="1614635"/>
    <lineage>
        <taxon>Bacteria</taxon>
        <taxon>Pseudomonadati</taxon>
        <taxon>Pseudomonadota</taxon>
        <taxon>Betaproteobacteria</taxon>
        <taxon>Burkholderiales</taxon>
        <taxon>Comamonadaceae</taxon>
        <taxon>Polaromonas</taxon>
    </lineage>
</organism>
<proteinExistence type="predicted"/>
<dbReference type="Gene3D" id="3.10.620.30">
    <property type="match status" value="1"/>
</dbReference>
<dbReference type="PANTHER" id="PTHR39327">
    <property type="match status" value="1"/>
</dbReference>
<dbReference type="AlphaFoldDB" id="A0A916SCF4"/>
<keyword evidence="2" id="KW-1185">Reference proteome</keyword>
<reference evidence="1" key="2">
    <citation type="submission" date="2020-09" db="EMBL/GenBank/DDBJ databases">
        <authorList>
            <person name="Sun Q."/>
            <person name="Zhou Y."/>
        </authorList>
    </citation>
    <scope>NUCLEOTIDE SEQUENCE</scope>
    <source>
        <strain evidence="1">CGMCC 1.15322</strain>
    </source>
</reference>
<gene>
    <name evidence="1" type="ORF">GCM10011496_13330</name>
</gene>
<dbReference type="Proteomes" id="UP000620596">
    <property type="component" value="Unassembled WGS sequence"/>
</dbReference>
<dbReference type="PANTHER" id="PTHR39327:SF1">
    <property type="entry name" value="BLR5470 PROTEIN"/>
    <property type="match status" value="1"/>
</dbReference>
<protein>
    <recommendedName>
        <fullName evidence="3">Transglutaminase</fullName>
    </recommendedName>
</protein>
<evidence type="ECO:0008006" key="3">
    <source>
        <dbReference type="Google" id="ProtNLM"/>
    </source>
</evidence>
<evidence type="ECO:0000313" key="1">
    <source>
        <dbReference type="EMBL" id="GGA93623.1"/>
    </source>
</evidence>
<dbReference type="SUPFAM" id="SSF54001">
    <property type="entry name" value="Cysteine proteinases"/>
    <property type="match status" value="1"/>
</dbReference>
<dbReference type="InterPro" id="IPR038765">
    <property type="entry name" value="Papain-like_cys_pep_sf"/>
</dbReference>
<dbReference type="Pfam" id="PF06035">
    <property type="entry name" value="Peptidase_C93"/>
    <property type="match status" value="1"/>
</dbReference>
<reference evidence="1" key="1">
    <citation type="journal article" date="2014" name="Int. J. Syst. Evol. Microbiol.">
        <title>Complete genome sequence of Corynebacterium casei LMG S-19264T (=DSM 44701T), isolated from a smear-ripened cheese.</title>
        <authorList>
            <consortium name="US DOE Joint Genome Institute (JGI-PGF)"/>
            <person name="Walter F."/>
            <person name="Albersmeier A."/>
            <person name="Kalinowski J."/>
            <person name="Ruckert C."/>
        </authorList>
    </citation>
    <scope>NUCLEOTIDE SEQUENCE</scope>
    <source>
        <strain evidence="1">CGMCC 1.15322</strain>
    </source>
</reference>
<evidence type="ECO:0000313" key="2">
    <source>
        <dbReference type="Proteomes" id="UP000620596"/>
    </source>
</evidence>
<sequence length="209" mass="23187">MLLIIGSLKVAALDFDRMQHVLVQRFGAPAAGAFVDWQTLLKQGAEQPAPAKLKLVNDFFNRRIKFDEDLTVWKKSDYWATPMETLGRGAGDCEDFAIVKYFTLLLLGIPDEKLRLVYVQARIGGINSSITQAHMVLAFYPVPDAEPLILDNLINDLRPASRRPDLLPVFSFNSQGLWQGASGARGAGGPGTLSRWQELLNRARAEGFD</sequence>
<comment type="caution">
    <text evidence="1">The sequence shown here is derived from an EMBL/GenBank/DDBJ whole genome shotgun (WGS) entry which is preliminary data.</text>
</comment>
<dbReference type="EMBL" id="BMIG01000004">
    <property type="protein sequence ID" value="GGA93623.1"/>
    <property type="molecule type" value="Genomic_DNA"/>
</dbReference>
<name>A0A916SCF4_9BURK</name>